<gene>
    <name evidence="1" type="ORF">LY11_01872</name>
</gene>
<dbReference type="Proteomes" id="UP000249754">
    <property type="component" value="Unassembled WGS sequence"/>
</dbReference>
<accession>A0A327STE9</accession>
<dbReference type="AlphaFoldDB" id="A0A327STE9"/>
<protein>
    <submittedName>
        <fullName evidence="1">Uncharacterized protein</fullName>
    </submittedName>
</protein>
<proteinExistence type="predicted"/>
<reference evidence="1 2" key="1">
    <citation type="submission" date="2018-06" db="EMBL/GenBank/DDBJ databases">
        <title>Genomic Encyclopedia of Archaeal and Bacterial Type Strains, Phase II (KMG-II): from individual species to whole genera.</title>
        <authorList>
            <person name="Goeker M."/>
        </authorList>
    </citation>
    <scope>NUCLEOTIDE SEQUENCE [LARGE SCALE GENOMIC DNA]</scope>
    <source>
        <strain evidence="1 2">DSM 14825</strain>
    </source>
</reference>
<name>A0A327STE9_9SPHI</name>
<evidence type="ECO:0000313" key="2">
    <source>
        <dbReference type="Proteomes" id="UP000249754"/>
    </source>
</evidence>
<sequence length="275" mass="32675">MGSYVIIFAKFILVNKYPDINLIMTHWKKLEVYRPLQAEEVAPSFKKFAHFIADELVKEDFKLKESKTVKKFYRFNEDFEQAIYFETLSSKTDFRIKIAIKPLFSDPLIPYWILEAFEISAAFKMTYPLTQEFLILAGHLAEEIRESLISFFDQYDSYQKVVLHYQDLLKNYRTNNNETIPEFVSADLLFYDSSFKVRDAALFNQSHAKFLNRELSVYERFKDDLAAGKEILARIEAFKQVKLIFNDDKLYQREIEKLNQKSVDYLNTFQKKKAK</sequence>
<evidence type="ECO:0000313" key="1">
    <source>
        <dbReference type="EMBL" id="RAJ32189.1"/>
    </source>
</evidence>
<comment type="caution">
    <text evidence="1">The sequence shown here is derived from an EMBL/GenBank/DDBJ whole genome shotgun (WGS) entry which is preliminary data.</text>
</comment>
<dbReference type="EMBL" id="QLLR01000006">
    <property type="protein sequence ID" value="RAJ32189.1"/>
    <property type="molecule type" value="Genomic_DNA"/>
</dbReference>
<organism evidence="1 2">
    <name type="scientific">Pedobacter cryoconitis</name>
    <dbReference type="NCBI Taxonomy" id="188932"/>
    <lineage>
        <taxon>Bacteria</taxon>
        <taxon>Pseudomonadati</taxon>
        <taxon>Bacteroidota</taxon>
        <taxon>Sphingobacteriia</taxon>
        <taxon>Sphingobacteriales</taxon>
        <taxon>Sphingobacteriaceae</taxon>
        <taxon>Pedobacter</taxon>
    </lineage>
</organism>